<keyword evidence="2" id="KW-1003">Cell membrane</keyword>
<gene>
    <name evidence="10" type="ORF">HY473_00930</name>
</gene>
<protein>
    <submittedName>
        <fullName evidence="10">ABC transporter permease</fullName>
    </submittedName>
</protein>
<proteinExistence type="inferred from homology"/>
<dbReference type="InterPro" id="IPR003838">
    <property type="entry name" value="ABC3_permease_C"/>
</dbReference>
<comment type="similarity">
    <text evidence="6">Belongs to the ABC-4 integral membrane protein family.</text>
</comment>
<evidence type="ECO:0000256" key="2">
    <source>
        <dbReference type="ARBA" id="ARBA00022475"/>
    </source>
</evidence>
<comment type="caution">
    <text evidence="10">The sequence shown here is derived from an EMBL/GenBank/DDBJ whole genome shotgun (WGS) entry which is preliminary data.</text>
</comment>
<reference evidence="10" key="1">
    <citation type="submission" date="2020-07" db="EMBL/GenBank/DDBJ databases">
        <title>Huge and variable diversity of episymbiotic CPR bacteria and DPANN archaea in groundwater ecosystems.</title>
        <authorList>
            <person name="He C.Y."/>
            <person name="Keren R."/>
            <person name="Whittaker M."/>
            <person name="Farag I.F."/>
            <person name="Doudna J."/>
            <person name="Cate J.H.D."/>
            <person name="Banfield J.F."/>
        </authorList>
    </citation>
    <scope>NUCLEOTIDE SEQUENCE</scope>
    <source>
        <strain evidence="10">NC_groundwater_1225_Ag_S-0.1um_56_177</strain>
    </source>
</reference>
<dbReference type="EMBL" id="JACQMI010000005">
    <property type="protein sequence ID" value="MBI4132651.1"/>
    <property type="molecule type" value="Genomic_DNA"/>
</dbReference>
<dbReference type="AlphaFoldDB" id="A0A932YYL8"/>
<comment type="subcellular location">
    <subcellularLocation>
        <location evidence="1">Cell membrane</location>
        <topology evidence="1">Multi-pass membrane protein</topology>
    </subcellularLocation>
</comment>
<feature type="transmembrane region" description="Helical" evidence="7">
    <location>
        <begin position="283"/>
        <end position="308"/>
    </location>
</feature>
<name>A0A932YYL8_9BACT</name>
<feature type="domain" description="ABC3 transporter permease C-terminal" evidence="8">
    <location>
        <begin position="287"/>
        <end position="406"/>
    </location>
</feature>
<dbReference type="PANTHER" id="PTHR30572:SF4">
    <property type="entry name" value="ABC TRANSPORTER PERMEASE YTRF"/>
    <property type="match status" value="1"/>
</dbReference>
<feature type="transmembrane region" description="Helical" evidence="7">
    <location>
        <begin position="368"/>
        <end position="396"/>
    </location>
</feature>
<evidence type="ECO:0000256" key="1">
    <source>
        <dbReference type="ARBA" id="ARBA00004651"/>
    </source>
</evidence>
<feature type="domain" description="MacB-like periplasmic core" evidence="9">
    <location>
        <begin position="21"/>
        <end position="245"/>
    </location>
</feature>
<dbReference type="InterPro" id="IPR050250">
    <property type="entry name" value="Macrolide_Exporter_MacB"/>
</dbReference>
<evidence type="ECO:0000259" key="8">
    <source>
        <dbReference type="Pfam" id="PF02687"/>
    </source>
</evidence>
<dbReference type="GO" id="GO:0005886">
    <property type="term" value="C:plasma membrane"/>
    <property type="evidence" value="ECO:0007669"/>
    <property type="project" value="UniProtKB-SubCell"/>
</dbReference>
<evidence type="ECO:0000313" key="11">
    <source>
        <dbReference type="Proteomes" id="UP000756703"/>
    </source>
</evidence>
<evidence type="ECO:0000313" key="10">
    <source>
        <dbReference type="EMBL" id="MBI4132651.1"/>
    </source>
</evidence>
<evidence type="ECO:0000256" key="3">
    <source>
        <dbReference type="ARBA" id="ARBA00022692"/>
    </source>
</evidence>
<evidence type="ECO:0000259" key="9">
    <source>
        <dbReference type="Pfam" id="PF12704"/>
    </source>
</evidence>
<dbReference type="Pfam" id="PF02687">
    <property type="entry name" value="FtsX"/>
    <property type="match status" value="1"/>
</dbReference>
<accession>A0A932YYL8</accession>
<sequence>MKFRHTFHTAFAGLRRNTSRSALTILGIVIGITAIILVVSLGQGAQDLILAQVQGMGTRTIVVIPGREPHGPTDVAQTLLSDSLKEKDLEVLRRKTNVPAAARVMPIVFGGESASFRGETYRLTILGASESVPEIFDLAPETGGFFSPEDIRSRADVAVIGAKVRQELFGANEAIGERIRIRNRNFRIIGVLPAKGQVSFFNFDDLAIVPYTTAQQYIFGIKYFHRFIVQAESEELVPETVYDIESALRSSHGITDPEKDDFFVETQADIAERLGVITNVLTLFLASVAAISLLVGGIGIMNIMLVSVTERTREIGLRKALGATEKNVLSQFLLEAVMLTTAGGVIGIILGAALALVASVALSRFVGLGWTFAFPTAAAVAGFAVAAGVGLAFGLYPARKAAAKDPIEALRYE</sequence>
<keyword evidence="4 7" id="KW-1133">Transmembrane helix</keyword>
<dbReference type="Proteomes" id="UP000756703">
    <property type="component" value="Unassembled WGS sequence"/>
</dbReference>
<feature type="transmembrane region" description="Helical" evidence="7">
    <location>
        <begin position="329"/>
        <end position="362"/>
    </location>
</feature>
<keyword evidence="3 7" id="KW-0812">Transmembrane</keyword>
<dbReference type="Pfam" id="PF12704">
    <property type="entry name" value="MacB_PCD"/>
    <property type="match status" value="1"/>
</dbReference>
<evidence type="ECO:0000256" key="7">
    <source>
        <dbReference type="SAM" id="Phobius"/>
    </source>
</evidence>
<evidence type="ECO:0000256" key="5">
    <source>
        <dbReference type="ARBA" id="ARBA00023136"/>
    </source>
</evidence>
<feature type="transmembrane region" description="Helical" evidence="7">
    <location>
        <begin position="21"/>
        <end position="42"/>
    </location>
</feature>
<dbReference type="InterPro" id="IPR025857">
    <property type="entry name" value="MacB_PCD"/>
</dbReference>
<keyword evidence="5 7" id="KW-0472">Membrane</keyword>
<organism evidence="10 11">
    <name type="scientific">Candidatus Sungiibacteriota bacterium</name>
    <dbReference type="NCBI Taxonomy" id="2750080"/>
    <lineage>
        <taxon>Bacteria</taxon>
        <taxon>Candidatus Sungiibacteriota</taxon>
    </lineage>
</organism>
<dbReference type="GO" id="GO:0022857">
    <property type="term" value="F:transmembrane transporter activity"/>
    <property type="evidence" value="ECO:0007669"/>
    <property type="project" value="TreeGrafter"/>
</dbReference>
<dbReference type="PANTHER" id="PTHR30572">
    <property type="entry name" value="MEMBRANE COMPONENT OF TRANSPORTER-RELATED"/>
    <property type="match status" value="1"/>
</dbReference>
<evidence type="ECO:0000256" key="6">
    <source>
        <dbReference type="ARBA" id="ARBA00038076"/>
    </source>
</evidence>
<evidence type="ECO:0000256" key="4">
    <source>
        <dbReference type="ARBA" id="ARBA00022989"/>
    </source>
</evidence>